<comment type="caution">
    <text evidence="7">The sequence shown here is derived from an EMBL/GenBank/DDBJ whole genome shotgun (WGS) entry which is preliminary data.</text>
</comment>
<dbReference type="PRINTS" id="PR01341">
    <property type="entry name" value="SALSPVBPROT"/>
</dbReference>
<comment type="subcellular location">
    <subcellularLocation>
        <location evidence="1">Secreted</location>
    </subcellularLocation>
</comment>
<sequence length="1518" mass="170050">MSNDTPDLQINPPTLPKGGGAIQGTGKGWANVGISGTATFEIALPISPARGYAPAMTLSYHSTAGNGPFGLGWTINLSAIRRRTAHGVPAYTEHDEFIGPDAQTWLPERDAQGATLDRPSTVAGTAYRVVRYFARVESSFDIIEHWRSATDTAGFWLIHGADGSQHFYGKTALARIADPDEPQHVAQWLLQESLNAHGEHIYYHYTPETDTSRYPRDCRAQHYLERICYGNFTARKQEHLYLWHTDEKPAMGWHFQLLFDYDERAIQWSKPTTYEPTRAWRIRPDASSDFSFGFELRTLRLCRQILMFHHFPDEPKMAAEPVLARRLLLEYRLIGKVNLLGAVHEQAFDSAGQCVSRPPLECAYESSRLRTDQSRYQPLGAMAGLNDGNRYQLVDLYGEGIPGILYRSDKSWYYREPLRAPAAPTGDEVTYGIAQALARVPVADSSRPIHQALADLEGDGRLDWIVAQPGMSGFFALDEQRNWSAFTPFDAFPSEFFHPRGALADLMGAGRSDFAMIGPRSVRLYANRRKSGFAPATEVLHLDDDSLPTLSSSPDELVAFSDVLASGQQHLVRIRHNEVKCWPNLGRGRFAKGFVLATLPFSYRTFKASNVLLADLAGSGATDLLYPSPEHLLVFLNNGGNGFETEPVKVPWPKGIVHDDHCQVSLVDVQGLGCPSLILSAAHQSPIHWRYDFFNNKPCLLIKTSNNMGAQASIQYRSSAQEWLDEKHELKAAGQPAISHLPFAIHVVRAHTQQDEITGNRLTHHLRYRCAYYDREDLEFRGFGLLLQTDTEADGNPPDAAGFSAPVVHKTWFHTGQQLDMPTRGASAHDRQAKALGPTLLSKHRAVDPADPIGHHDEVIHAPAPALLRQAARALSGMVLRSEVVDVDTAPHRPPYSVQVHRYQVRELAPISTHARDARLLLLPLESISYQYEGVADDPVCRHQINLRRDAYGCLVHGVTVHYARRTTAEDAPPAVLTDDPQRQWWRDTHDSAQQSYYLSETLAHYIHLDNARPQRLALPYRQRSNALVLGKAPAAGGLSLEQISHETLIDLKNGPLAAGAARELSGLTVQRYREAGGHGETLAPGVATPQALTDYLEAAELDEKALGIYEDIPVMPNQPTVELTQKLKDSGYHTMERFFSFAGEAGNLWSIRRYFPQYGNATQFYRLKALQATQAHGRTSITYDPYWLQVTQVKLPDGCLTTAEYDYGSLLPTKIVDPNGTVQEARYDGFGQLLAHTFYGHEQGLRVGFSALADDTRADDTTPAFAIENSKTVLRNMAGAHCYAPFSWMGAINKDQVKKDWVTRGYVLPTGHIRPLARSRLKDTRRPLNDSEKELKVLIDAARQTPVHALTLLADRYPDDAEQQVRMTLTYWDGFGRTLQSKQKTEPGPANAVDAQGNLLVDETPDADANTVKKQLRQVQADPRWRVSERVEFNHQGLIIRTYRPYFADRHGYINDQSLRELGYSDRQFYDSLGRPTRTLTAAGFMRRMTYWAWYTVSEDENDTYQEVKPALDSPLR</sequence>
<name>A0A4Y9TLA5_PSEFL</name>
<dbReference type="RefSeq" id="WP_135196154.1">
    <property type="nucleotide sequence ID" value="NZ_SPVI01000001.1"/>
</dbReference>
<organism evidence="7 8">
    <name type="scientific">Pseudomonas fluorescens</name>
    <dbReference type="NCBI Taxonomy" id="294"/>
    <lineage>
        <taxon>Bacteria</taxon>
        <taxon>Pseudomonadati</taxon>
        <taxon>Pseudomonadota</taxon>
        <taxon>Gammaproteobacteria</taxon>
        <taxon>Pseudomonadales</taxon>
        <taxon>Pseudomonadaceae</taxon>
        <taxon>Pseudomonas</taxon>
    </lineage>
</organism>
<evidence type="ECO:0000259" key="6">
    <source>
        <dbReference type="Pfam" id="PF12256"/>
    </source>
</evidence>
<dbReference type="Pfam" id="PF12256">
    <property type="entry name" value="TcdB_toxin_midN"/>
    <property type="match status" value="1"/>
</dbReference>
<evidence type="ECO:0000256" key="1">
    <source>
        <dbReference type="ARBA" id="ARBA00004613"/>
    </source>
</evidence>
<dbReference type="SUPFAM" id="SSF69318">
    <property type="entry name" value="Integrin alpha N-terminal domain"/>
    <property type="match status" value="1"/>
</dbReference>
<evidence type="ECO:0000259" key="5">
    <source>
        <dbReference type="Pfam" id="PF12255"/>
    </source>
</evidence>
<dbReference type="Pfam" id="PF03534">
    <property type="entry name" value="SpvB"/>
    <property type="match status" value="1"/>
</dbReference>
<accession>A0A4Y9TLA5</accession>
<dbReference type="InterPro" id="IPR022045">
    <property type="entry name" value="TcdB_toxin_mid/N"/>
</dbReference>
<evidence type="ECO:0000313" key="7">
    <source>
        <dbReference type="EMBL" id="TFW45145.1"/>
    </source>
</evidence>
<dbReference type="InterPro" id="IPR003284">
    <property type="entry name" value="Sal_SpvB"/>
</dbReference>
<dbReference type="GO" id="GO:0005737">
    <property type="term" value="C:cytoplasm"/>
    <property type="evidence" value="ECO:0007669"/>
    <property type="project" value="InterPro"/>
</dbReference>
<dbReference type="InterPro" id="IPR028994">
    <property type="entry name" value="Integrin_alpha_N"/>
</dbReference>
<dbReference type="InterPro" id="IPR022044">
    <property type="entry name" value="TcdB_toxin_mid/C"/>
</dbReference>
<reference evidence="7 8" key="1">
    <citation type="submission" date="2019-03" db="EMBL/GenBank/DDBJ databases">
        <title>Biocontrol and xenobiotic degradation properties of endophytic Pseudomonas fluorescens strain BRZ63.</title>
        <authorList>
            <person name="Chlebek D.A."/>
            <person name="Pinski A."/>
            <person name="Zur J.P."/>
            <person name="Michalska J."/>
            <person name="Hupert-Kocurek K.T."/>
        </authorList>
    </citation>
    <scope>NUCLEOTIDE SEQUENCE [LARGE SCALE GENOMIC DNA]</scope>
    <source>
        <strain evidence="7 8">BRZ63</strain>
    </source>
</reference>
<feature type="domain" description="Insecticide toxin TcdB middle/N-terminal" evidence="6">
    <location>
        <begin position="659"/>
        <end position="816"/>
    </location>
</feature>
<feature type="domain" description="Insecticide toxin TcdB middle/C-terminal" evidence="5">
    <location>
        <begin position="871"/>
        <end position="1015"/>
    </location>
</feature>
<evidence type="ECO:0000256" key="3">
    <source>
        <dbReference type="ARBA" id="ARBA00023026"/>
    </source>
</evidence>
<evidence type="ECO:0000256" key="4">
    <source>
        <dbReference type="SAM" id="MobiDB-lite"/>
    </source>
</evidence>
<evidence type="ECO:0000313" key="8">
    <source>
        <dbReference type="Proteomes" id="UP000297322"/>
    </source>
</evidence>
<dbReference type="EMBL" id="SPVI01000001">
    <property type="protein sequence ID" value="TFW45145.1"/>
    <property type="molecule type" value="Genomic_DNA"/>
</dbReference>
<gene>
    <name evidence="7" type="ORF">E4T65_01450</name>
</gene>
<proteinExistence type="predicted"/>
<dbReference type="GO" id="GO:0005576">
    <property type="term" value="C:extracellular region"/>
    <property type="evidence" value="ECO:0007669"/>
    <property type="project" value="UniProtKB-SubCell"/>
</dbReference>
<dbReference type="Proteomes" id="UP000297322">
    <property type="component" value="Unassembled WGS sequence"/>
</dbReference>
<feature type="compositionally biased region" description="Polar residues" evidence="4">
    <location>
        <begin position="1"/>
        <end position="12"/>
    </location>
</feature>
<dbReference type="Pfam" id="PF12255">
    <property type="entry name" value="TcdB_toxin_midC"/>
    <property type="match status" value="1"/>
</dbReference>
<keyword evidence="2" id="KW-0964">Secreted</keyword>
<evidence type="ECO:0000256" key="2">
    <source>
        <dbReference type="ARBA" id="ARBA00022525"/>
    </source>
</evidence>
<keyword evidence="3" id="KW-0843">Virulence</keyword>
<protein>
    <submittedName>
        <fullName evidence="7">Toxin</fullName>
    </submittedName>
</protein>
<feature type="region of interest" description="Disordered" evidence="4">
    <location>
        <begin position="1"/>
        <end position="22"/>
    </location>
</feature>